<dbReference type="InterPro" id="IPR001648">
    <property type="entry name" value="Ribosomal_bS18"/>
</dbReference>
<dbReference type="GO" id="GO:0032543">
    <property type="term" value="P:mitochondrial translation"/>
    <property type="evidence" value="ECO:0007669"/>
    <property type="project" value="TreeGrafter"/>
</dbReference>
<evidence type="ECO:0000313" key="6">
    <source>
        <dbReference type="EMBL" id="KAJ7684023.1"/>
    </source>
</evidence>
<evidence type="ECO:0000256" key="3">
    <source>
        <dbReference type="ARBA" id="ARBA00023274"/>
    </source>
</evidence>
<evidence type="ECO:0000313" key="7">
    <source>
        <dbReference type="Proteomes" id="UP001221757"/>
    </source>
</evidence>
<evidence type="ECO:0000256" key="1">
    <source>
        <dbReference type="ARBA" id="ARBA00005589"/>
    </source>
</evidence>
<dbReference type="GO" id="GO:0005763">
    <property type="term" value="C:mitochondrial small ribosomal subunit"/>
    <property type="evidence" value="ECO:0007669"/>
    <property type="project" value="TreeGrafter"/>
</dbReference>
<proteinExistence type="inferred from homology"/>
<dbReference type="InterPro" id="IPR036870">
    <property type="entry name" value="Ribosomal_bS18_sf"/>
</dbReference>
<dbReference type="GO" id="GO:0003735">
    <property type="term" value="F:structural constituent of ribosome"/>
    <property type="evidence" value="ECO:0007669"/>
    <property type="project" value="InterPro"/>
</dbReference>
<dbReference type="PANTHER" id="PTHR13479:SF40">
    <property type="entry name" value="SMALL RIBOSOMAL SUBUNIT PROTEIN BS18M"/>
    <property type="match status" value="1"/>
</dbReference>
<dbReference type="SUPFAM" id="SSF46911">
    <property type="entry name" value="Ribosomal protein S18"/>
    <property type="match status" value="1"/>
</dbReference>
<dbReference type="EMBL" id="JARKIE010000103">
    <property type="protein sequence ID" value="KAJ7684023.1"/>
    <property type="molecule type" value="Genomic_DNA"/>
</dbReference>
<dbReference type="NCBIfam" id="TIGR00165">
    <property type="entry name" value="S18"/>
    <property type="match status" value="1"/>
</dbReference>
<comment type="caution">
    <text evidence="6">The sequence shown here is derived from an EMBL/GenBank/DDBJ whole genome shotgun (WGS) entry which is preliminary data.</text>
</comment>
<accession>A0AAD7D8P5</accession>
<reference evidence="6" key="1">
    <citation type="submission" date="2023-03" db="EMBL/GenBank/DDBJ databases">
        <title>Massive genome expansion in bonnet fungi (Mycena s.s.) driven by repeated elements and novel gene families across ecological guilds.</title>
        <authorList>
            <consortium name="Lawrence Berkeley National Laboratory"/>
            <person name="Harder C.B."/>
            <person name="Miyauchi S."/>
            <person name="Viragh M."/>
            <person name="Kuo A."/>
            <person name="Thoen E."/>
            <person name="Andreopoulos B."/>
            <person name="Lu D."/>
            <person name="Skrede I."/>
            <person name="Drula E."/>
            <person name="Henrissat B."/>
            <person name="Morin E."/>
            <person name="Kohler A."/>
            <person name="Barry K."/>
            <person name="LaButti K."/>
            <person name="Morin E."/>
            <person name="Salamov A."/>
            <person name="Lipzen A."/>
            <person name="Mereny Z."/>
            <person name="Hegedus B."/>
            <person name="Baldrian P."/>
            <person name="Stursova M."/>
            <person name="Weitz H."/>
            <person name="Taylor A."/>
            <person name="Grigoriev I.V."/>
            <person name="Nagy L.G."/>
            <person name="Martin F."/>
            <person name="Kauserud H."/>
        </authorList>
    </citation>
    <scope>NUCLEOTIDE SEQUENCE</scope>
    <source>
        <strain evidence="6">CBHHK067</strain>
    </source>
</reference>
<dbReference type="AlphaFoldDB" id="A0AAD7D8P5"/>
<evidence type="ECO:0000256" key="2">
    <source>
        <dbReference type="ARBA" id="ARBA00022980"/>
    </source>
</evidence>
<protein>
    <recommendedName>
        <fullName evidence="4">Small ribosomal subunit protein bS18m</fullName>
    </recommendedName>
</protein>
<evidence type="ECO:0000256" key="4">
    <source>
        <dbReference type="ARBA" id="ARBA00035264"/>
    </source>
</evidence>
<dbReference type="Proteomes" id="UP001221757">
    <property type="component" value="Unassembled WGS sequence"/>
</dbReference>
<comment type="similarity">
    <text evidence="1 5">Belongs to the bacterial ribosomal protein bS18 family.</text>
</comment>
<name>A0AAD7D8P5_MYCRO</name>
<dbReference type="PANTHER" id="PTHR13479">
    <property type="entry name" value="30S RIBOSOMAL PROTEIN S18"/>
    <property type="match status" value="1"/>
</dbReference>
<organism evidence="6 7">
    <name type="scientific">Mycena rosella</name>
    <name type="common">Pink bonnet</name>
    <name type="synonym">Agaricus rosellus</name>
    <dbReference type="NCBI Taxonomy" id="1033263"/>
    <lineage>
        <taxon>Eukaryota</taxon>
        <taxon>Fungi</taxon>
        <taxon>Dikarya</taxon>
        <taxon>Basidiomycota</taxon>
        <taxon>Agaricomycotina</taxon>
        <taxon>Agaricomycetes</taxon>
        <taxon>Agaricomycetidae</taxon>
        <taxon>Agaricales</taxon>
        <taxon>Marasmiineae</taxon>
        <taxon>Mycenaceae</taxon>
        <taxon>Mycena</taxon>
    </lineage>
</organism>
<sequence>MLSTLRATLRPARARACFSTSRVASNEDKGAMAVLAEQLDAQARTQQPNDEDASNASTVRPVHEYRPFHPNSVVRPYDISLKGRTWGQRPMTRRPNVAGATRDARKNDVFYQLNVDPLKLALHPGVLSHFVSEMAMIAPRRQTGLTMKSQRRIAKAIRRAKMIGILPLHSRMYNNGEMW</sequence>
<dbReference type="GO" id="GO:0070181">
    <property type="term" value="F:small ribosomal subunit rRNA binding"/>
    <property type="evidence" value="ECO:0007669"/>
    <property type="project" value="TreeGrafter"/>
</dbReference>
<keyword evidence="2 5" id="KW-0689">Ribosomal protein</keyword>
<evidence type="ECO:0000256" key="5">
    <source>
        <dbReference type="RuleBase" id="RU003910"/>
    </source>
</evidence>
<dbReference type="Pfam" id="PF01084">
    <property type="entry name" value="Ribosomal_S18"/>
    <property type="match status" value="1"/>
</dbReference>
<dbReference type="Gene3D" id="4.10.640.10">
    <property type="entry name" value="Ribosomal protein S18"/>
    <property type="match status" value="1"/>
</dbReference>
<keyword evidence="7" id="KW-1185">Reference proteome</keyword>
<dbReference type="PRINTS" id="PR00974">
    <property type="entry name" value="RIBOSOMALS18"/>
</dbReference>
<keyword evidence="3 5" id="KW-0687">Ribonucleoprotein</keyword>
<gene>
    <name evidence="6" type="ORF">B0H17DRAFT_1204782</name>
</gene>